<keyword evidence="3" id="KW-1185">Reference proteome</keyword>
<gene>
    <name evidence="2" type="ORF">SEPCBS57363_002622</name>
</gene>
<evidence type="ECO:0000256" key="1">
    <source>
        <dbReference type="SAM" id="MobiDB-lite"/>
    </source>
</evidence>
<feature type="compositionally biased region" description="Polar residues" evidence="1">
    <location>
        <begin position="601"/>
        <end position="615"/>
    </location>
</feature>
<protein>
    <submittedName>
        <fullName evidence="2">Uncharacterized protein</fullName>
    </submittedName>
</protein>
<name>A0ABP0DH58_9PEZI</name>
<reference evidence="2 3" key="1">
    <citation type="submission" date="2024-01" db="EMBL/GenBank/DDBJ databases">
        <authorList>
            <person name="Allen C."/>
            <person name="Tagirdzhanova G."/>
        </authorList>
    </citation>
    <scope>NUCLEOTIDE SEQUENCE [LARGE SCALE GENOMIC DNA]</scope>
    <source>
        <strain evidence="2 3">CBS 573.63</strain>
    </source>
</reference>
<sequence length="641" mass="69872">MAAMLRKSREIGALEQTRQAFDKLDERRQKQQRALLRRSDFPSLLELNRPMSEAELAQREDVTAKINKIAKDLDADTKNFLVRLDSWLRPESTKGAPLQGLNDVRSKLATVEKQNSDSVTTVQQENAKLRGEVKGLTGLVEEMGARLAALEKKSADFTTQQGKDSVRLAMDLSRIEKMESKVADYSAIFAKVESVDLESLNSFITNEMSRQQETSDKQEVVVAALKKQMGAVQSDLQAVTKAQTELKGQQQRQHAELEASISSALASALASVPAPASASAPASAASVMPPPLLFPGDDFPSLRMDISELNEKTDKLESRHKSAISAIAKNTIDLKKLQDESQKDRMSWTSMSKTFGELLDQETRGRLEDSNRLKELETLVRQPQQLSTASHPVPTGTEVALIETSPRPPPSQLPKTIEPTDSVGSESGVLSTAIMPVGFQTTNLNSFMENNRHREGGIGPQDLEIALQADRAQIKLIEDSLQALRLDCYGQLSSLRMMVTTLDSQIYNITSRELFQAIIGHIEKLFPSPRQMQEDIRNMANQLSLMNQSSPTADKGLLQIPKDNKGLAAGPPKRASGDALNDGNAEGSASTKRQRVDVARQPSNGGLATSDSSNDLGIRPASTAKSVPVPKTAVPKAGTGS</sequence>
<evidence type="ECO:0000313" key="3">
    <source>
        <dbReference type="Proteomes" id="UP001642501"/>
    </source>
</evidence>
<feature type="region of interest" description="Disordered" evidence="1">
    <location>
        <begin position="549"/>
        <end position="641"/>
    </location>
</feature>
<comment type="caution">
    <text evidence="2">The sequence shown here is derived from an EMBL/GenBank/DDBJ whole genome shotgun (WGS) entry which is preliminary data.</text>
</comment>
<feature type="region of interest" description="Disordered" evidence="1">
    <location>
        <begin position="404"/>
        <end position="426"/>
    </location>
</feature>
<organism evidence="2 3">
    <name type="scientific">Sporothrix epigloea</name>
    <dbReference type="NCBI Taxonomy" id="1892477"/>
    <lineage>
        <taxon>Eukaryota</taxon>
        <taxon>Fungi</taxon>
        <taxon>Dikarya</taxon>
        <taxon>Ascomycota</taxon>
        <taxon>Pezizomycotina</taxon>
        <taxon>Sordariomycetes</taxon>
        <taxon>Sordariomycetidae</taxon>
        <taxon>Ophiostomatales</taxon>
        <taxon>Ophiostomataceae</taxon>
        <taxon>Sporothrix</taxon>
    </lineage>
</organism>
<dbReference type="EMBL" id="CAWUOM010000035">
    <property type="protein sequence ID" value="CAK7267502.1"/>
    <property type="molecule type" value="Genomic_DNA"/>
</dbReference>
<evidence type="ECO:0000313" key="2">
    <source>
        <dbReference type="EMBL" id="CAK7267502.1"/>
    </source>
</evidence>
<accession>A0ABP0DH58</accession>
<proteinExistence type="predicted"/>
<dbReference type="Proteomes" id="UP001642501">
    <property type="component" value="Unassembled WGS sequence"/>
</dbReference>